<dbReference type="PANTHER" id="PTHR12308">
    <property type="entry name" value="ANOCTAMIN"/>
    <property type="match status" value="1"/>
</dbReference>
<dbReference type="InterPro" id="IPR007632">
    <property type="entry name" value="Anoctamin"/>
</dbReference>
<comment type="caution">
    <text evidence="2">The sequence shown here is derived from an EMBL/GenBank/DDBJ whole genome shotgun (WGS) entry which is preliminary data.</text>
</comment>
<reference evidence="2" key="1">
    <citation type="submission" date="2019-06" db="EMBL/GenBank/DDBJ databases">
        <title>Genomics analysis of Aphanomyces spp. identifies a new class of oomycete effector associated with host adaptation.</title>
        <authorList>
            <person name="Gaulin E."/>
        </authorList>
    </citation>
    <scope>NUCLEOTIDE SEQUENCE</scope>
    <source>
        <strain evidence="2">CBS 578.67</strain>
    </source>
</reference>
<proteinExistence type="predicted"/>
<feature type="compositionally biased region" description="Low complexity" evidence="1">
    <location>
        <begin position="95"/>
        <end position="109"/>
    </location>
</feature>
<accession>A0A6A4YA37</accession>
<dbReference type="OrthoDB" id="296386at2759"/>
<evidence type="ECO:0000313" key="2">
    <source>
        <dbReference type="EMBL" id="KAF0692726.1"/>
    </source>
</evidence>
<dbReference type="PANTHER" id="PTHR12308:SF73">
    <property type="entry name" value="ANOCTAMIN"/>
    <property type="match status" value="1"/>
</dbReference>
<dbReference type="AlphaFoldDB" id="A0A6A4YA37"/>
<feature type="region of interest" description="Disordered" evidence="1">
    <location>
        <begin position="88"/>
        <end position="111"/>
    </location>
</feature>
<sequence length="426" mass="47543">MESKVSSAASSVALEMERLSASSVSDLVLLFPLRTGDAMYTQSEFVRCMLGTHERDEDGIDQLKAVLRTPRCFVDDAGVEFASLGKHDDAQATPSSSTTHLQSQLSHAQSSRELERRTACLKAEYIQHTGSSAPTNEETYCKLVVLTIAKRLSLTCGLTIKMFKSVSDDMIVLTVVADEGDLKTEAARSEYCLQVSNKPFGGEKKLDTTQDVVLESQVHLRTTQCHHDAIYGAYGPSDDKHKALLPPEMDPLLHSWGKLYHPKLHGALAQWGHNEAADSMTIPPPALPPPTLWSRLLGVLVYIPQDPWTYFSAHTPYKSEAIFQPYYRRYPAPPRASYINDQATTTLFRPVDRIRLTSAIVDRHLNLNALKVKGLLLDSFAMHDSATLETLKQTWALNKTLLTQPMGAIRDYFGEKIALYFCWLEL</sequence>
<organism evidence="2">
    <name type="scientific">Aphanomyces stellatus</name>
    <dbReference type="NCBI Taxonomy" id="120398"/>
    <lineage>
        <taxon>Eukaryota</taxon>
        <taxon>Sar</taxon>
        <taxon>Stramenopiles</taxon>
        <taxon>Oomycota</taxon>
        <taxon>Saprolegniomycetes</taxon>
        <taxon>Saprolegniales</taxon>
        <taxon>Verrucalvaceae</taxon>
        <taxon>Aphanomyces</taxon>
    </lineage>
</organism>
<dbReference type="EMBL" id="VJMH01005854">
    <property type="protein sequence ID" value="KAF0692726.1"/>
    <property type="molecule type" value="Genomic_DNA"/>
</dbReference>
<dbReference type="GO" id="GO:0005254">
    <property type="term" value="F:chloride channel activity"/>
    <property type="evidence" value="ECO:0007669"/>
    <property type="project" value="TreeGrafter"/>
</dbReference>
<name>A0A6A4YA37_9STRA</name>
<protein>
    <submittedName>
        <fullName evidence="2">Uncharacterized protein</fullName>
    </submittedName>
</protein>
<gene>
    <name evidence="2" type="ORF">As57867_016180</name>
</gene>
<evidence type="ECO:0000256" key="1">
    <source>
        <dbReference type="SAM" id="MobiDB-lite"/>
    </source>
</evidence>
<feature type="non-terminal residue" evidence="2">
    <location>
        <position position="426"/>
    </location>
</feature>